<protein>
    <submittedName>
        <fullName evidence="3">UpxY family transcription antiterminator</fullName>
    </submittedName>
</protein>
<dbReference type="Proteomes" id="UP000823862">
    <property type="component" value="Unassembled WGS sequence"/>
</dbReference>
<evidence type="ECO:0000313" key="4">
    <source>
        <dbReference type="Proteomes" id="UP000823862"/>
    </source>
</evidence>
<feature type="domain" description="NusG-like N-terminal" evidence="2">
    <location>
        <begin position="14"/>
        <end position="110"/>
    </location>
</feature>
<dbReference type="AlphaFoldDB" id="A0A9D2HXZ7"/>
<comment type="caution">
    <text evidence="3">The sequence shown here is derived from an EMBL/GenBank/DDBJ whole genome shotgun (WGS) entry which is preliminary data.</text>
</comment>
<keyword evidence="1" id="KW-0804">Transcription</keyword>
<name>A0A9D2HXZ7_9BACE</name>
<reference evidence="3" key="2">
    <citation type="submission" date="2021-04" db="EMBL/GenBank/DDBJ databases">
        <authorList>
            <person name="Gilroy R."/>
        </authorList>
    </citation>
    <scope>NUCLEOTIDE SEQUENCE</scope>
    <source>
        <strain evidence="3">ChiHjej12B11-9795</strain>
    </source>
</reference>
<evidence type="ECO:0000256" key="1">
    <source>
        <dbReference type="ARBA" id="ARBA00023163"/>
    </source>
</evidence>
<dbReference type="EMBL" id="DWZI01000050">
    <property type="protein sequence ID" value="HJA86519.1"/>
    <property type="molecule type" value="Genomic_DNA"/>
</dbReference>
<dbReference type="InterPro" id="IPR006645">
    <property type="entry name" value="NGN-like_dom"/>
</dbReference>
<proteinExistence type="predicted"/>
<evidence type="ECO:0000259" key="2">
    <source>
        <dbReference type="Pfam" id="PF02357"/>
    </source>
</evidence>
<dbReference type="InterPro" id="IPR036735">
    <property type="entry name" value="NGN_dom_sf"/>
</dbReference>
<accession>A0A9D2HXZ7</accession>
<gene>
    <name evidence="3" type="ORF">H9950_10100</name>
</gene>
<dbReference type="NCBIfam" id="NF033644">
    <property type="entry name" value="antiterm_UpxY"/>
    <property type="match status" value="1"/>
</dbReference>
<reference evidence="3" key="1">
    <citation type="journal article" date="2021" name="PeerJ">
        <title>Extensive microbial diversity within the chicken gut microbiome revealed by metagenomics and culture.</title>
        <authorList>
            <person name="Gilroy R."/>
            <person name="Ravi A."/>
            <person name="Getino M."/>
            <person name="Pursley I."/>
            <person name="Horton D.L."/>
            <person name="Alikhan N.F."/>
            <person name="Baker D."/>
            <person name="Gharbi K."/>
            <person name="Hall N."/>
            <person name="Watson M."/>
            <person name="Adriaenssens E.M."/>
            <person name="Foster-Nyarko E."/>
            <person name="Jarju S."/>
            <person name="Secka A."/>
            <person name="Antonio M."/>
            <person name="Oren A."/>
            <person name="Chaudhuri R.R."/>
            <person name="La Ragione R."/>
            <person name="Hildebrand F."/>
            <person name="Pallen M.J."/>
        </authorList>
    </citation>
    <scope>NUCLEOTIDE SEQUENCE</scope>
    <source>
        <strain evidence="3">ChiHjej12B11-9795</strain>
    </source>
</reference>
<dbReference type="SUPFAM" id="SSF82679">
    <property type="entry name" value="N-utilization substance G protein NusG, N-terminal domain"/>
    <property type="match status" value="1"/>
</dbReference>
<dbReference type="Gene3D" id="3.30.70.940">
    <property type="entry name" value="NusG, N-terminal domain"/>
    <property type="match status" value="1"/>
</dbReference>
<sequence>MLKDSIVTDNDVLCWFAMSAPFQKELEAQRLLDKLSIENYVPMCYRVVVRNKKKRREWCPAIHNLIFVRSTRKVIQEAKTCYIPFLQYLTRQSGGRNLPIVVPDNQMQQFIQASSVEGKKLIYLTVDELGRLNQGVRVRVIGGPFDGVEGIFQRVKGCRSKRVVIWLQGIIAVVLAEIHPDLIELLE</sequence>
<organism evidence="3 4">
    <name type="scientific">Candidatus Bacteroides avicola</name>
    <dbReference type="NCBI Taxonomy" id="2838468"/>
    <lineage>
        <taxon>Bacteria</taxon>
        <taxon>Pseudomonadati</taxon>
        <taxon>Bacteroidota</taxon>
        <taxon>Bacteroidia</taxon>
        <taxon>Bacteroidales</taxon>
        <taxon>Bacteroidaceae</taxon>
        <taxon>Bacteroides</taxon>
    </lineage>
</organism>
<dbReference type="GO" id="GO:0006354">
    <property type="term" value="P:DNA-templated transcription elongation"/>
    <property type="evidence" value="ECO:0007669"/>
    <property type="project" value="InterPro"/>
</dbReference>
<evidence type="ECO:0000313" key="3">
    <source>
        <dbReference type="EMBL" id="HJA86519.1"/>
    </source>
</evidence>
<dbReference type="Pfam" id="PF02357">
    <property type="entry name" value="NusG"/>
    <property type="match status" value="1"/>
</dbReference>
<dbReference type="CDD" id="cd09895">
    <property type="entry name" value="NGN_SP_UpxY"/>
    <property type="match status" value="1"/>
</dbReference>